<protein>
    <submittedName>
        <fullName evidence="1">Uncharacterized protein</fullName>
    </submittedName>
</protein>
<reference evidence="1" key="1">
    <citation type="journal article" date="2015" name="Nature">
        <title>Complex archaea that bridge the gap between prokaryotes and eukaryotes.</title>
        <authorList>
            <person name="Spang A."/>
            <person name="Saw J.H."/>
            <person name="Jorgensen S.L."/>
            <person name="Zaremba-Niedzwiedzka K."/>
            <person name="Martijn J."/>
            <person name="Lind A.E."/>
            <person name="van Eijk R."/>
            <person name="Schleper C."/>
            <person name="Guy L."/>
            <person name="Ettema T.J."/>
        </authorList>
    </citation>
    <scope>NUCLEOTIDE SEQUENCE</scope>
</reference>
<accession>A0A0F9LEV3</accession>
<organism evidence="1">
    <name type="scientific">marine sediment metagenome</name>
    <dbReference type="NCBI Taxonomy" id="412755"/>
    <lineage>
        <taxon>unclassified sequences</taxon>
        <taxon>metagenomes</taxon>
        <taxon>ecological metagenomes</taxon>
    </lineage>
</organism>
<sequence>MKAEDTVMSFDQWAKAVAWGGGSEEGMRLAYEQVKLELGVQAEISFKAGQQEVVEFVESSIPKTLANYIGFWQDLQAKKEEWGLK</sequence>
<gene>
    <name evidence="1" type="ORF">LCGC14_1208200</name>
</gene>
<evidence type="ECO:0000313" key="1">
    <source>
        <dbReference type="EMBL" id="KKM93469.1"/>
    </source>
</evidence>
<name>A0A0F9LEV3_9ZZZZ</name>
<comment type="caution">
    <text evidence="1">The sequence shown here is derived from an EMBL/GenBank/DDBJ whole genome shotgun (WGS) entry which is preliminary data.</text>
</comment>
<dbReference type="EMBL" id="LAZR01006262">
    <property type="protein sequence ID" value="KKM93469.1"/>
    <property type="molecule type" value="Genomic_DNA"/>
</dbReference>
<proteinExistence type="predicted"/>
<dbReference type="AlphaFoldDB" id="A0A0F9LEV3"/>